<evidence type="ECO:0000313" key="2">
    <source>
        <dbReference type="Proteomes" id="UP000079169"/>
    </source>
</evidence>
<evidence type="ECO:0000256" key="1">
    <source>
        <dbReference type="SAM" id="MobiDB-lite"/>
    </source>
</evidence>
<name>A0A3Q0IPK7_DIACI</name>
<keyword evidence="2" id="KW-1185">Reference proteome</keyword>
<dbReference type="GeneID" id="113465875"/>
<sequence length="164" mass="17296">MQMMPLRHSPSAGGLLGPGAGTFHPPSVPGLGLLQHSGSGPAIQHSTSGILHTGKHKVHFSGPNLTSTPVTKDKSKKVSITLQNNVDFKTLRAGLQRSKSLSAANEVKEDVPDIGKFPAEVQQTINQAVKGKVDACLLSVSGTMSPFISVAPRSVRLVLLFHLH</sequence>
<reference evidence="3" key="1">
    <citation type="submission" date="2025-08" db="UniProtKB">
        <authorList>
            <consortium name="RefSeq"/>
        </authorList>
    </citation>
    <scope>IDENTIFICATION</scope>
</reference>
<dbReference type="RefSeq" id="XP_026676603.1">
    <property type="nucleotide sequence ID" value="XM_026820802.1"/>
</dbReference>
<gene>
    <name evidence="3" type="primary">LOC113465875</name>
</gene>
<dbReference type="PaxDb" id="121845-A0A3Q0IPK7"/>
<feature type="region of interest" description="Disordered" evidence="1">
    <location>
        <begin position="1"/>
        <end position="47"/>
    </location>
</feature>
<evidence type="ECO:0000313" key="3">
    <source>
        <dbReference type="RefSeq" id="XP_026676603.1"/>
    </source>
</evidence>
<protein>
    <submittedName>
        <fullName evidence="3">Uncharacterized protein LOC113465875</fullName>
    </submittedName>
</protein>
<accession>A0A3Q0IPK7</accession>
<dbReference type="AlphaFoldDB" id="A0A3Q0IPK7"/>
<proteinExistence type="predicted"/>
<dbReference type="KEGG" id="dci:113465875"/>
<dbReference type="Proteomes" id="UP000079169">
    <property type="component" value="Unplaced"/>
</dbReference>
<organism evidence="2 3">
    <name type="scientific">Diaphorina citri</name>
    <name type="common">Asian citrus psyllid</name>
    <dbReference type="NCBI Taxonomy" id="121845"/>
    <lineage>
        <taxon>Eukaryota</taxon>
        <taxon>Metazoa</taxon>
        <taxon>Ecdysozoa</taxon>
        <taxon>Arthropoda</taxon>
        <taxon>Hexapoda</taxon>
        <taxon>Insecta</taxon>
        <taxon>Pterygota</taxon>
        <taxon>Neoptera</taxon>
        <taxon>Paraneoptera</taxon>
        <taxon>Hemiptera</taxon>
        <taxon>Sternorrhyncha</taxon>
        <taxon>Psylloidea</taxon>
        <taxon>Psyllidae</taxon>
        <taxon>Diaphorininae</taxon>
        <taxon>Diaphorina</taxon>
    </lineage>
</organism>